<evidence type="ECO:0000256" key="4">
    <source>
        <dbReference type="ARBA" id="ARBA00022475"/>
    </source>
</evidence>
<accession>A0A543NZT9</accession>
<evidence type="ECO:0000256" key="6">
    <source>
        <dbReference type="ARBA" id="ARBA00022989"/>
    </source>
</evidence>
<dbReference type="GO" id="GO:0005886">
    <property type="term" value="C:plasma membrane"/>
    <property type="evidence" value="ECO:0007669"/>
    <property type="project" value="UniProtKB-SubCell"/>
</dbReference>
<organism evidence="9 10">
    <name type="scientific">Blastococcus colisei</name>
    <dbReference type="NCBI Taxonomy" id="1564162"/>
    <lineage>
        <taxon>Bacteria</taxon>
        <taxon>Bacillati</taxon>
        <taxon>Actinomycetota</taxon>
        <taxon>Actinomycetes</taxon>
        <taxon>Geodermatophilales</taxon>
        <taxon>Geodermatophilaceae</taxon>
        <taxon>Blastococcus</taxon>
    </lineage>
</organism>
<keyword evidence="6 8" id="KW-1133">Transmembrane helix</keyword>
<sequence length="241" mass="24125">MSTRGRDPARSATLRDAIGLGLAVGLYGAAFGAAADAAGLDLWQTVTLSALMFTGASQFALVGVLGAGGSALAAVGSALLLGTRNTVYGVRLVPLLRPHGVLPRLGTAHWVIDETTALAIAAPDRGLARLAFLAGGASIFLTWNLMTVVGALGAAALSGPALAALDAVVPAAFLALLWPRLRKGFPEAEAQRRVAAGGAVVALALTPFVPAGVQVIAAVVAVALAGRPGRAPRPTAEEEMA</sequence>
<dbReference type="RefSeq" id="WP_142027327.1">
    <property type="nucleotide sequence ID" value="NZ_VFQE01000002.1"/>
</dbReference>
<evidence type="ECO:0000313" key="10">
    <source>
        <dbReference type="Proteomes" id="UP000319865"/>
    </source>
</evidence>
<evidence type="ECO:0000256" key="1">
    <source>
        <dbReference type="ARBA" id="ARBA00004651"/>
    </source>
</evidence>
<keyword evidence="3" id="KW-0813">Transport</keyword>
<evidence type="ECO:0000256" key="3">
    <source>
        <dbReference type="ARBA" id="ARBA00022448"/>
    </source>
</evidence>
<dbReference type="InterPro" id="IPR011606">
    <property type="entry name" value="Brnchd-chn_aa_trnsp_permease"/>
</dbReference>
<feature type="transmembrane region" description="Helical" evidence="8">
    <location>
        <begin position="199"/>
        <end position="225"/>
    </location>
</feature>
<name>A0A543NZT9_9ACTN</name>
<dbReference type="Proteomes" id="UP000319865">
    <property type="component" value="Unassembled WGS sequence"/>
</dbReference>
<keyword evidence="10" id="KW-1185">Reference proteome</keyword>
<keyword evidence="5 8" id="KW-0812">Transmembrane</keyword>
<gene>
    <name evidence="9" type="ORF">FHU33_3994</name>
</gene>
<protein>
    <submittedName>
        <fullName evidence="9">Putative branched-subunit amino acid permease</fullName>
    </submittedName>
</protein>
<feature type="transmembrane region" description="Helical" evidence="8">
    <location>
        <begin position="59"/>
        <end position="81"/>
    </location>
</feature>
<dbReference type="EMBL" id="VFQE01000002">
    <property type="protein sequence ID" value="TQN37347.1"/>
    <property type="molecule type" value="Genomic_DNA"/>
</dbReference>
<dbReference type="AlphaFoldDB" id="A0A543NZT9"/>
<dbReference type="OrthoDB" id="5195391at2"/>
<keyword evidence="7 8" id="KW-0472">Membrane</keyword>
<dbReference type="PANTHER" id="PTHR34979:SF1">
    <property type="entry name" value="INNER MEMBRANE PROTEIN YGAZ"/>
    <property type="match status" value="1"/>
</dbReference>
<evidence type="ECO:0000256" key="5">
    <source>
        <dbReference type="ARBA" id="ARBA00022692"/>
    </source>
</evidence>
<dbReference type="PANTHER" id="PTHR34979">
    <property type="entry name" value="INNER MEMBRANE PROTEIN YGAZ"/>
    <property type="match status" value="1"/>
</dbReference>
<feature type="transmembrane region" description="Helical" evidence="8">
    <location>
        <begin position="161"/>
        <end position="178"/>
    </location>
</feature>
<keyword evidence="4" id="KW-1003">Cell membrane</keyword>
<feature type="transmembrane region" description="Helical" evidence="8">
    <location>
        <begin position="130"/>
        <end position="155"/>
    </location>
</feature>
<evidence type="ECO:0000256" key="2">
    <source>
        <dbReference type="ARBA" id="ARBA00010735"/>
    </source>
</evidence>
<reference evidence="9 10" key="1">
    <citation type="submission" date="2019-06" db="EMBL/GenBank/DDBJ databases">
        <title>Sequencing the genomes of 1000 actinobacteria strains.</title>
        <authorList>
            <person name="Klenk H.-P."/>
        </authorList>
    </citation>
    <scope>NUCLEOTIDE SEQUENCE [LARGE SCALE GENOMIC DNA]</scope>
    <source>
        <strain evidence="9 10">DSM 46837</strain>
    </source>
</reference>
<evidence type="ECO:0000313" key="9">
    <source>
        <dbReference type="EMBL" id="TQN37347.1"/>
    </source>
</evidence>
<dbReference type="Pfam" id="PF03591">
    <property type="entry name" value="AzlC"/>
    <property type="match status" value="1"/>
</dbReference>
<evidence type="ECO:0000256" key="7">
    <source>
        <dbReference type="ARBA" id="ARBA00023136"/>
    </source>
</evidence>
<dbReference type="GO" id="GO:1903785">
    <property type="term" value="P:L-valine transmembrane transport"/>
    <property type="evidence" value="ECO:0007669"/>
    <property type="project" value="TreeGrafter"/>
</dbReference>
<proteinExistence type="inferred from homology"/>
<evidence type="ECO:0000256" key="8">
    <source>
        <dbReference type="SAM" id="Phobius"/>
    </source>
</evidence>
<comment type="subcellular location">
    <subcellularLocation>
        <location evidence="1">Cell membrane</location>
        <topology evidence="1">Multi-pass membrane protein</topology>
    </subcellularLocation>
</comment>
<comment type="caution">
    <text evidence="9">The sequence shown here is derived from an EMBL/GenBank/DDBJ whole genome shotgun (WGS) entry which is preliminary data.</text>
</comment>
<comment type="similarity">
    <text evidence="2">Belongs to the AzlC family.</text>
</comment>